<reference evidence="2" key="1">
    <citation type="journal article" date="2022" name="bioRxiv">
        <title>Sequencing and chromosome-scale assembly of the giantPleurodeles waltlgenome.</title>
        <authorList>
            <person name="Brown T."/>
            <person name="Elewa A."/>
            <person name="Iarovenko S."/>
            <person name="Subramanian E."/>
            <person name="Araus A.J."/>
            <person name="Petzold A."/>
            <person name="Susuki M."/>
            <person name="Suzuki K.-i.T."/>
            <person name="Hayashi T."/>
            <person name="Toyoda A."/>
            <person name="Oliveira C."/>
            <person name="Osipova E."/>
            <person name="Leigh N.D."/>
            <person name="Simon A."/>
            <person name="Yun M.H."/>
        </authorList>
    </citation>
    <scope>NUCLEOTIDE SEQUENCE</scope>
    <source>
        <strain evidence="2">20211129_DDA</strain>
        <tissue evidence="2">Liver</tissue>
    </source>
</reference>
<sequence length="128" mass="13833">MGNAGGGGLEREVLRTAACVGGPGSFRQVPLAVGDALLARRRSEELHHRAPRGARCRWIPWLAWRTCWHVRGCRSAAGHSSRGRALERRRRRPVASGSDRSGSGLARAWCLEEKPCAVALALGRTSLG</sequence>
<protein>
    <submittedName>
        <fullName evidence="2">Uncharacterized protein</fullName>
    </submittedName>
</protein>
<accession>A0AAV7RYB7</accession>
<evidence type="ECO:0000313" key="2">
    <source>
        <dbReference type="EMBL" id="KAJ1157314.1"/>
    </source>
</evidence>
<evidence type="ECO:0000256" key="1">
    <source>
        <dbReference type="SAM" id="MobiDB-lite"/>
    </source>
</evidence>
<dbReference type="Proteomes" id="UP001066276">
    <property type="component" value="Chromosome 5"/>
</dbReference>
<evidence type="ECO:0000313" key="3">
    <source>
        <dbReference type="Proteomes" id="UP001066276"/>
    </source>
</evidence>
<proteinExistence type="predicted"/>
<dbReference type="EMBL" id="JANPWB010000009">
    <property type="protein sequence ID" value="KAJ1157314.1"/>
    <property type="molecule type" value="Genomic_DNA"/>
</dbReference>
<organism evidence="2 3">
    <name type="scientific">Pleurodeles waltl</name>
    <name type="common">Iberian ribbed newt</name>
    <dbReference type="NCBI Taxonomy" id="8319"/>
    <lineage>
        <taxon>Eukaryota</taxon>
        <taxon>Metazoa</taxon>
        <taxon>Chordata</taxon>
        <taxon>Craniata</taxon>
        <taxon>Vertebrata</taxon>
        <taxon>Euteleostomi</taxon>
        <taxon>Amphibia</taxon>
        <taxon>Batrachia</taxon>
        <taxon>Caudata</taxon>
        <taxon>Salamandroidea</taxon>
        <taxon>Salamandridae</taxon>
        <taxon>Pleurodelinae</taxon>
        <taxon>Pleurodeles</taxon>
    </lineage>
</organism>
<dbReference type="AlphaFoldDB" id="A0AAV7RYB7"/>
<keyword evidence="3" id="KW-1185">Reference proteome</keyword>
<feature type="region of interest" description="Disordered" evidence="1">
    <location>
        <begin position="76"/>
        <end position="103"/>
    </location>
</feature>
<gene>
    <name evidence="2" type="ORF">NDU88_010028</name>
</gene>
<comment type="caution">
    <text evidence="2">The sequence shown here is derived from an EMBL/GenBank/DDBJ whole genome shotgun (WGS) entry which is preliminary data.</text>
</comment>
<name>A0AAV7RYB7_PLEWA</name>